<dbReference type="PROSITE" id="PS00467">
    <property type="entry name" value="RIBOSOMAL_L2"/>
    <property type="match status" value="1"/>
</dbReference>
<keyword evidence="2 4" id="KW-0689">Ribosomal protein</keyword>
<keyword evidence="4" id="KW-0699">rRNA-binding</keyword>
<evidence type="ECO:0000256" key="2">
    <source>
        <dbReference type="ARBA" id="ARBA00022980"/>
    </source>
</evidence>
<protein>
    <recommendedName>
        <fullName evidence="4">Large ribosomal subunit protein uL2</fullName>
    </recommendedName>
</protein>
<dbReference type="SMART" id="SM01382">
    <property type="entry name" value="Ribosomal_L2_C"/>
    <property type="match status" value="1"/>
</dbReference>
<comment type="subunit">
    <text evidence="4">Part of the 50S ribosomal subunit. Forms a bridge to the 30S subunit in the 70S ribosome.</text>
</comment>
<dbReference type="SMART" id="SM01383">
    <property type="entry name" value="Ribosomal_L2"/>
    <property type="match status" value="1"/>
</dbReference>
<comment type="caution">
    <text evidence="8">The sequence shown here is derived from an EMBL/GenBank/DDBJ whole genome shotgun (WGS) entry which is preliminary data.</text>
</comment>
<dbReference type="InterPro" id="IPR022666">
    <property type="entry name" value="Ribosomal_uL2_RNA-bd_dom"/>
</dbReference>
<dbReference type="InterPro" id="IPR012340">
    <property type="entry name" value="NA-bd_OB-fold"/>
</dbReference>
<sequence>MPLKAHKPYTPSRRHMVLSDFAEITKSSPERSLIKAKKQKSGRNSAGRISVRHRGGGHKRRYRVIDFKRDKFGVPAIVAGIEYDPNRSARIALLHYADGEKRYIIAPAKLEVGSTVMSGPEAEPTVGNALPLGKIPVGMAVHNIELVAGKGGQLVRSAGTSAQLMSREDDWANVKMPSGEIRMIRTTCYATVGRVGNVEHDNIVMGKAGRKRWLGIRPTVRGVAMNPVDHPMGGGEGRTSGGGHPKSPWGLLAKGKRTRDKHKQTNKYVVERRKK</sequence>
<dbReference type="InterPro" id="IPR005880">
    <property type="entry name" value="Ribosomal_uL2_bac/org-type"/>
</dbReference>
<dbReference type="GO" id="GO:0005840">
    <property type="term" value="C:ribosome"/>
    <property type="evidence" value="ECO:0007669"/>
    <property type="project" value="UniProtKB-KW"/>
</dbReference>
<feature type="domain" description="Large ribosomal subunit protein uL2 RNA-binding" evidence="7">
    <location>
        <begin position="42"/>
        <end position="118"/>
    </location>
</feature>
<dbReference type="RefSeq" id="WP_322609412.1">
    <property type="nucleotide sequence ID" value="NZ_JARVCO010000012.1"/>
</dbReference>
<evidence type="ECO:0000256" key="5">
    <source>
        <dbReference type="SAM" id="MobiDB-lite"/>
    </source>
</evidence>
<comment type="similarity">
    <text evidence="1 4">Belongs to the universal ribosomal protein uL2 family.</text>
</comment>
<evidence type="ECO:0000313" key="9">
    <source>
        <dbReference type="Proteomes" id="UP001290861"/>
    </source>
</evidence>
<keyword evidence="3 4" id="KW-0687">Ribonucleoprotein</keyword>
<dbReference type="InterPro" id="IPR022669">
    <property type="entry name" value="Ribosomal_uL2_C"/>
</dbReference>
<evidence type="ECO:0000256" key="1">
    <source>
        <dbReference type="ARBA" id="ARBA00005636"/>
    </source>
</evidence>
<dbReference type="EMBL" id="JARVCO010000012">
    <property type="protein sequence ID" value="MDZ8119624.1"/>
    <property type="molecule type" value="Genomic_DNA"/>
</dbReference>
<dbReference type="Gene3D" id="2.30.30.30">
    <property type="match status" value="1"/>
</dbReference>
<dbReference type="PIRSF" id="PIRSF002158">
    <property type="entry name" value="Ribosomal_L2"/>
    <property type="match status" value="1"/>
</dbReference>
<feature type="region of interest" description="Disordered" evidence="5">
    <location>
        <begin position="224"/>
        <end position="275"/>
    </location>
</feature>
<feature type="region of interest" description="Disordered" evidence="5">
    <location>
        <begin position="29"/>
        <end position="55"/>
    </location>
</feature>
<dbReference type="SUPFAM" id="SSF50249">
    <property type="entry name" value="Nucleic acid-binding proteins"/>
    <property type="match status" value="1"/>
</dbReference>
<evidence type="ECO:0000256" key="4">
    <source>
        <dbReference type="HAMAP-Rule" id="MF_01320"/>
    </source>
</evidence>
<evidence type="ECO:0000313" key="8">
    <source>
        <dbReference type="EMBL" id="MDZ8119624.1"/>
    </source>
</evidence>
<proteinExistence type="inferred from homology"/>
<dbReference type="SUPFAM" id="SSF50104">
    <property type="entry name" value="Translation proteins SH3-like domain"/>
    <property type="match status" value="1"/>
</dbReference>
<keyword evidence="9" id="KW-1185">Reference proteome</keyword>
<dbReference type="InterPro" id="IPR002171">
    <property type="entry name" value="Ribosomal_uL2"/>
</dbReference>
<dbReference type="PANTHER" id="PTHR13691">
    <property type="entry name" value="RIBOSOMAL PROTEIN L2"/>
    <property type="match status" value="1"/>
</dbReference>
<dbReference type="InterPro" id="IPR014722">
    <property type="entry name" value="Rib_uL2_dom2"/>
</dbReference>
<dbReference type="PANTHER" id="PTHR13691:SF5">
    <property type="entry name" value="LARGE RIBOSOMAL SUBUNIT PROTEIN UL2M"/>
    <property type="match status" value="1"/>
</dbReference>
<dbReference type="InterPro" id="IPR022671">
    <property type="entry name" value="Ribosomal_uL2_CS"/>
</dbReference>
<dbReference type="InterPro" id="IPR008991">
    <property type="entry name" value="Translation_prot_SH3-like_sf"/>
</dbReference>
<dbReference type="NCBIfam" id="TIGR01171">
    <property type="entry name" value="rplB_bact"/>
    <property type="match status" value="1"/>
</dbReference>
<evidence type="ECO:0000259" key="7">
    <source>
        <dbReference type="SMART" id="SM01383"/>
    </source>
</evidence>
<reference evidence="8 9" key="1">
    <citation type="journal article" date="2024" name="Appl. Environ. Microbiol.">
        <title>Pontiella agarivorans sp. nov., a novel marine anaerobic bacterium capable of degrading macroalgal polysaccharides and fixing nitrogen.</title>
        <authorList>
            <person name="Liu N."/>
            <person name="Kivenson V."/>
            <person name="Peng X."/>
            <person name="Cui Z."/>
            <person name="Lankiewicz T.S."/>
            <person name="Gosselin K.M."/>
            <person name="English C.J."/>
            <person name="Blair E.M."/>
            <person name="O'Malley M.A."/>
            <person name="Valentine D.L."/>
        </authorList>
    </citation>
    <scope>NUCLEOTIDE SEQUENCE [LARGE SCALE GENOMIC DNA]</scope>
    <source>
        <strain evidence="8 9">NLcol2</strain>
    </source>
</reference>
<dbReference type="HAMAP" id="MF_01320_B">
    <property type="entry name" value="Ribosomal_uL2_B"/>
    <property type="match status" value="1"/>
</dbReference>
<accession>A0ABU5MZM5</accession>
<organism evidence="8 9">
    <name type="scientific">Pontiella agarivorans</name>
    <dbReference type="NCBI Taxonomy" id="3038953"/>
    <lineage>
        <taxon>Bacteria</taxon>
        <taxon>Pseudomonadati</taxon>
        <taxon>Kiritimatiellota</taxon>
        <taxon>Kiritimatiellia</taxon>
        <taxon>Kiritimatiellales</taxon>
        <taxon>Pontiellaceae</taxon>
        <taxon>Pontiella</taxon>
    </lineage>
</organism>
<dbReference type="Gene3D" id="2.40.50.140">
    <property type="entry name" value="Nucleic acid-binding proteins"/>
    <property type="match status" value="1"/>
</dbReference>
<evidence type="ECO:0000259" key="6">
    <source>
        <dbReference type="SMART" id="SM01382"/>
    </source>
</evidence>
<feature type="compositionally biased region" description="Gly residues" evidence="5">
    <location>
        <begin position="232"/>
        <end position="244"/>
    </location>
</feature>
<dbReference type="Proteomes" id="UP001290861">
    <property type="component" value="Unassembled WGS sequence"/>
</dbReference>
<keyword evidence="4" id="KW-0694">RNA-binding</keyword>
<dbReference type="Pfam" id="PF00181">
    <property type="entry name" value="Ribosomal_L2_N"/>
    <property type="match status" value="1"/>
</dbReference>
<feature type="domain" description="Large ribosomal subunit protein uL2 C-terminal" evidence="6">
    <location>
        <begin position="124"/>
        <end position="252"/>
    </location>
</feature>
<gene>
    <name evidence="4 8" type="primary">rplB</name>
    <name evidence="8" type="ORF">P9H32_13420</name>
</gene>
<comment type="function">
    <text evidence="4">One of the primary rRNA binding proteins. Required for association of the 30S and 50S subunits to form the 70S ribosome, for tRNA binding and peptide bond formation. It has been suggested to have peptidyltransferase activity; this is somewhat controversial. Makes several contacts with the 16S rRNA in the 70S ribosome.</text>
</comment>
<feature type="compositionally biased region" description="Basic residues" evidence="5">
    <location>
        <begin position="254"/>
        <end position="265"/>
    </location>
</feature>
<dbReference type="Gene3D" id="4.10.950.10">
    <property type="entry name" value="Ribosomal protein L2, domain 3"/>
    <property type="match status" value="1"/>
</dbReference>
<dbReference type="Pfam" id="PF03947">
    <property type="entry name" value="Ribosomal_L2_C"/>
    <property type="match status" value="1"/>
</dbReference>
<name>A0ABU5MZM5_9BACT</name>
<evidence type="ECO:0000256" key="3">
    <source>
        <dbReference type="ARBA" id="ARBA00023274"/>
    </source>
</evidence>
<dbReference type="InterPro" id="IPR014726">
    <property type="entry name" value="Ribosomal_uL2_dom3"/>
</dbReference>